<dbReference type="InterPro" id="IPR051309">
    <property type="entry name" value="ABCF_ATPase"/>
</dbReference>
<organism evidence="6 8">
    <name type="scientific">Ligilactobacillus acidipiscis</name>
    <dbReference type="NCBI Taxonomy" id="89059"/>
    <lineage>
        <taxon>Bacteria</taxon>
        <taxon>Bacillati</taxon>
        <taxon>Bacillota</taxon>
        <taxon>Bacilli</taxon>
        <taxon>Lactobacillales</taxon>
        <taxon>Lactobacillaceae</taxon>
        <taxon>Ligilactobacillus</taxon>
    </lineage>
</organism>
<dbReference type="FunFam" id="3.40.50.300:FF:000011">
    <property type="entry name" value="Putative ABC transporter ATP-binding component"/>
    <property type="match status" value="1"/>
</dbReference>
<feature type="region of interest" description="Disordered" evidence="4">
    <location>
        <begin position="289"/>
        <end position="322"/>
    </location>
</feature>
<dbReference type="Proteomes" id="UP000190935">
    <property type="component" value="Chromosome I"/>
</dbReference>
<proteinExistence type="predicted"/>
<dbReference type="PATRIC" id="fig|89059.3.peg.661"/>
<name>A0A0R2JU65_9LACO</name>
<keyword evidence="1" id="KW-0677">Repeat</keyword>
<dbReference type="GO" id="GO:0003677">
    <property type="term" value="F:DNA binding"/>
    <property type="evidence" value="ECO:0007669"/>
    <property type="project" value="InterPro"/>
</dbReference>
<dbReference type="Pfam" id="PF00005">
    <property type="entry name" value="ABC_tran"/>
    <property type="match status" value="2"/>
</dbReference>
<feature type="region of interest" description="Disordered" evidence="4">
    <location>
        <begin position="543"/>
        <end position="586"/>
    </location>
</feature>
<dbReference type="SUPFAM" id="SSF52540">
    <property type="entry name" value="P-loop containing nucleoside triphosphate hydrolases"/>
    <property type="match status" value="2"/>
</dbReference>
<feature type="domain" description="ABC transporter" evidence="5">
    <location>
        <begin position="4"/>
        <end position="263"/>
    </location>
</feature>
<protein>
    <submittedName>
        <fullName evidence="6">ABC superfamily ATP binding cassette transporter, ABC protein</fullName>
    </submittedName>
    <submittedName>
        <fullName evidence="7">ABC transporter ATP-binding protein uup</fullName>
    </submittedName>
</protein>
<sequence>MLLLQVQQAARIFAGDPLFQNVNLNIQDNSRIALVGPNGAGKSTLIKMIIGENEPDEGQIVSRKGLTIGYLAQDTGLESEDNIYNEMLKVFAGLIKMEQQIHELENKIASSQDHESTSYHSLLKQYDQLMHDFSAQNGYGYQAEIRSVLHGFNFQEEDFNKKISSLSGGQKTRLALARLLLEKRDLLILDEPTNHLDIETLQWLESYFQSYPGALLLVSHDRYFLDKIVTEVCDISHKRAKTYPGNYTSFVKQKKEDQKQAWKEYEKQQVEIDKLQDFVNKNLVRATTSKRAQSRQKQLDKMDRIQRPEGDEKGPHFSFTPSSKSGSVVLTVSDGYIGHDEQTISGPVNFELRKNKVLAVVGQNGIGKSTLLESVIGQIPFISGSAKFGANVQYGYYDQEQQGLHPQKTVLNEIWDEHPTTPEKDIRSLLGSFLFKGDDVKKIVHNLSGGEKARLLLTKLAMQHDNLLILDEPTNHLDINSKEVLEKALQDFTGTVLFVSHDRYFINQTADEIIEISPSGSTLYLGDYDYYIEKKEEQRLIAEQKAQEAEDEKQPASPNTSSAKSSYTQSKAKEKQQRKLKREVAQLEEKVDNLDQEKTRIENKMSQPDIFNDLTKMQKLQQKLTSVSQELNATEEQWEQSSVELEEFMA</sequence>
<evidence type="ECO:0000313" key="9">
    <source>
        <dbReference type="Proteomes" id="UP000190935"/>
    </source>
</evidence>
<dbReference type="InterPro" id="IPR017871">
    <property type="entry name" value="ABC_transporter-like_CS"/>
</dbReference>
<feature type="compositionally biased region" description="Polar residues" evidence="4">
    <location>
        <begin position="557"/>
        <end position="570"/>
    </location>
</feature>
<dbReference type="InterPro" id="IPR032781">
    <property type="entry name" value="ABC_tran_Xtn"/>
</dbReference>
<dbReference type="EMBL" id="JQBK01000166">
    <property type="protein sequence ID" value="KRN77844.1"/>
    <property type="molecule type" value="Genomic_DNA"/>
</dbReference>
<dbReference type="FunFam" id="3.40.50.300:FF:000309">
    <property type="entry name" value="ABC transporter ATP-binding protein"/>
    <property type="match status" value="1"/>
</dbReference>
<evidence type="ECO:0000313" key="6">
    <source>
        <dbReference type="EMBL" id="KRN77844.1"/>
    </source>
</evidence>
<dbReference type="Gene3D" id="1.10.287.380">
    <property type="entry name" value="Valyl-tRNA synthetase, C-terminal domain"/>
    <property type="match status" value="1"/>
</dbReference>
<evidence type="ECO:0000313" key="8">
    <source>
        <dbReference type="Proteomes" id="UP000051491"/>
    </source>
</evidence>
<accession>A0A0R2JU65</accession>
<reference evidence="6 8" key="1">
    <citation type="journal article" date="2015" name="Genome Announc.">
        <title>Expanding the biotechnology potential of lactobacilli through comparative genomics of 213 strains and associated genera.</title>
        <authorList>
            <person name="Sun Z."/>
            <person name="Harris H.M."/>
            <person name="McCann A."/>
            <person name="Guo C."/>
            <person name="Argimon S."/>
            <person name="Zhang W."/>
            <person name="Yang X."/>
            <person name="Jeffery I.B."/>
            <person name="Cooney J.C."/>
            <person name="Kagawa T.F."/>
            <person name="Liu W."/>
            <person name="Song Y."/>
            <person name="Salvetti E."/>
            <person name="Wrobel A."/>
            <person name="Rasinkangas P."/>
            <person name="Parkhill J."/>
            <person name="Rea M.C."/>
            <person name="O'Sullivan O."/>
            <person name="Ritari J."/>
            <person name="Douillard F.P."/>
            <person name="Paul Ross R."/>
            <person name="Yang R."/>
            <person name="Briner A.E."/>
            <person name="Felis G.E."/>
            <person name="de Vos W.M."/>
            <person name="Barrangou R."/>
            <person name="Klaenhammer T.R."/>
            <person name="Caufield P.W."/>
            <person name="Cui Y."/>
            <person name="Zhang H."/>
            <person name="O'Toole P.W."/>
        </authorList>
    </citation>
    <scope>NUCLEOTIDE SEQUENCE [LARGE SCALE GENOMIC DNA]</scope>
    <source>
        <strain evidence="6 8">DSM 15353</strain>
    </source>
</reference>
<dbReference type="GeneID" id="95348891"/>
<feature type="compositionally biased region" description="Basic and acidic residues" evidence="4">
    <location>
        <begin position="571"/>
        <end position="586"/>
    </location>
</feature>
<dbReference type="Pfam" id="PF12848">
    <property type="entry name" value="ABC_tran_Xtn"/>
    <property type="match status" value="1"/>
</dbReference>
<dbReference type="InterPro" id="IPR003593">
    <property type="entry name" value="AAA+_ATPase"/>
</dbReference>
<evidence type="ECO:0000259" key="5">
    <source>
        <dbReference type="PROSITE" id="PS50893"/>
    </source>
</evidence>
<dbReference type="RefSeq" id="WP_056988200.1">
    <property type="nucleotide sequence ID" value="NZ_JQBK01000166.1"/>
</dbReference>
<dbReference type="STRING" id="89059.LAC1533_0812"/>
<dbReference type="Gene3D" id="3.40.50.300">
    <property type="entry name" value="P-loop containing nucleotide triphosphate hydrolases"/>
    <property type="match status" value="2"/>
</dbReference>
<feature type="compositionally biased region" description="Basic and acidic residues" evidence="4">
    <location>
        <begin position="543"/>
        <end position="554"/>
    </location>
</feature>
<dbReference type="PANTHER" id="PTHR42855:SF2">
    <property type="entry name" value="DRUG RESISTANCE ABC TRANSPORTER,ATP-BINDING PROTEIN"/>
    <property type="match status" value="1"/>
</dbReference>
<dbReference type="InterPro" id="IPR032524">
    <property type="entry name" value="ABC_tran_C"/>
</dbReference>
<dbReference type="InterPro" id="IPR037118">
    <property type="entry name" value="Val-tRNA_synth_C_sf"/>
</dbReference>
<dbReference type="SMART" id="SM00382">
    <property type="entry name" value="AAA"/>
    <property type="match status" value="2"/>
</dbReference>
<dbReference type="GO" id="GO:0016887">
    <property type="term" value="F:ATP hydrolysis activity"/>
    <property type="evidence" value="ECO:0007669"/>
    <property type="project" value="InterPro"/>
</dbReference>
<dbReference type="PROSITE" id="PS00211">
    <property type="entry name" value="ABC_TRANSPORTER_1"/>
    <property type="match status" value="1"/>
</dbReference>
<dbReference type="InterPro" id="IPR027417">
    <property type="entry name" value="P-loop_NTPase"/>
</dbReference>
<keyword evidence="3 7" id="KW-0067">ATP-binding</keyword>
<dbReference type="GO" id="GO:0005524">
    <property type="term" value="F:ATP binding"/>
    <property type="evidence" value="ECO:0007669"/>
    <property type="project" value="UniProtKB-KW"/>
</dbReference>
<dbReference type="CDD" id="cd03221">
    <property type="entry name" value="ABCF_EF-3"/>
    <property type="match status" value="2"/>
</dbReference>
<gene>
    <name evidence="6" type="ORF">IV43_GL000639</name>
    <name evidence="7" type="ORF">LAC1533_0812</name>
</gene>
<feature type="domain" description="ABC transporter" evidence="5">
    <location>
        <begin position="330"/>
        <end position="544"/>
    </location>
</feature>
<dbReference type="AlphaFoldDB" id="A0A0R2JU65"/>
<dbReference type="Pfam" id="PF16326">
    <property type="entry name" value="ABC_tran_CTD"/>
    <property type="match status" value="1"/>
</dbReference>
<evidence type="ECO:0000256" key="1">
    <source>
        <dbReference type="ARBA" id="ARBA00022737"/>
    </source>
</evidence>
<keyword evidence="2" id="KW-0547">Nucleotide-binding</keyword>
<dbReference type="PROSITE" id="PS50893">
    <property type="entry name" value="ABC_TRANSPORTER_2"/>
    <property type="match status" value="2"/>
</dbReference>
<reference evidence="7" key="2">
    <citation type="submission" date="2016-11" db="EMBL/GenBank/DDBJ databases">
        <authorList>
            <person name="Jaros S."/>
            <person name="Januszkiewicz K."/>
            <person name="Wedrychowicz H."/>
        </authorList>
    </citation>
    <scope>NUCLEOTIDE SEQUENCE [LARGE SCALE GENOMIC DNA]</scope>
    <source>
        <strain evidence="7">ACA-DC 1533</strain>
    </source>
</reference>
<dbReference type="InterPro" id="IPR003439">
    <property type="entry name" value="ABC_transporter-like_ATP-bd"/>
</dbReference>
<evidence type="ECO:0000313" key="7">
    <source>
        <dbReference type="EMBL" id="SFV40232.1"/>
    </source>
</evidence>
<dbReference type="EMBL" id="LT630287">
    <property type="protein sequence ID" value="SFV40232.1"/>
    <property type="molecule type" value="Genomic_DNA"/>
</dbReference>
<feature type="compositionally biased region" description="Basic and acidic residues" evidence="4">
    <location>
        <begin position="297"/>
        <end position="315"/>
    </location>
</feature>
<dbReference type="OrthoDB" id="9760950at2"/>
<reference evidence="9" key="3">
    <citation type="submission" date="2016-11" db="EMBL/GenBank/DDBJ databases">
        <authorList>
            <person name="Papadimitriou K."/>
        </authorList>
    </citation>
    <scope>NUCLEOTIDE SEQUENCE [LARGE SCALE GENOMIC DNA]</scope>
    <source>
        <strain evidence="9">ACA-DC 1533</strain>
    </source>
</reference>
<dbReference type="KEGG" id="laca:LAC1533_0812"/>
<dbReference type="Proteomes" id="UP000051491">
    <property type="component" value="Unassembled WGS sequence"/>
</dbReference>
<evidence type="ECO:0000256" key="2">
    <source>
        <dbReference type="ARBA" id="ARBA00022741"/>
    </source>
</evidence>
<dbReference type="PANTHER" id="PTHR42855">
    <property type="entry name" value="ABC TRANSPORTER ATP-BINDING SUBUNIT"/>
    <property type="match status" value="1"/>
</dbReference>
<evidence type="ECO:0000256" key="4">
    <source>
        <dbReference type="SAM" id="MobiDB-lite"/>
    </source>
</evidence>
<evidence type="ECO:0000256" key="3">
    <source>
        <dbReference type="ARBA" id="ARBA00022840"/>
    </source>
</evidence>